<evidence type="ECO:0000313" key="3">
    <source>
        <dbReference type="Proteomes" id="UP000692816"/>
    </source>
</evidence>
<keyword evidence="1" id="KW-1133">Transmembrane helix</keyword>
<sequence length="73" mass="7753">MNEIQLAYDAAALQGVFNNAGIALAIVALVLLALCVAEYRLRRLLELVAWSTLAVAAIGVVASLCLGIWWGLI</sequence>
<protein>
    <recommendedName>
        <fullName evidence="4">DUF2768 domain-containing protein</fullName>
    </recommendedName>
</protein>
<dbReference type="RefSeq" id="WP_207839927.1">
    <property type="nucleotide sequence ID" value="NZ_CP088282.1"/>
</dbReference>
<name>A0ABS3MV28_9BRAD</name>
<keyword evidence="1" id="KW-0472">Membrane</keyword>
<keyword evidence="1" id="KW-0812">Transmembrane</keyword>
<evidence type="ECO:0008006" key="4">
    <source>
        <dbReference type="Google" id="ProtNLM"/>
    </source>
</evidence>
<evidence type="ECO:0000313" key="2">
    <source>
        <dbReference type="EMBL" id="MBO1435362.1"/>
    </source>
</evidence>
<comment type="caution">
    <text evidence="2">The sequence shown here is derived from an EMBL/GenBank/DDBJ whole genome shotgun (WGS) entry which is preliminary data.</text>
</comment>
<keyword evidence="3" id="KW-1185">Reference proteome</keyword>
<dbReference type="Proteomes" id="UP000692816">
    <property type="component" value="Unassembled WGS sequence"/>
</dbReference>
<feature type="transmembrane region" description="Helical" evidence="1">
    <location>
        <begin position="48"/>
        <end position="72"/>
    </location>
</feature>
<evidence type="ECO:0000256" key="1">
    <source>
        <dbReference type="SAM" id="Phobius"/>
    </source>
</evidence>
<gene>
    <name evidence="2" type="ORF">J4P68_39525</name>
</gene>
<dbReference type="EMBL" id="JAGEPA010000001">
    <property type="protein sequence ID" value="MBO1435362.1"/>
    <property type="molecule type" value="Genomic_DNA"/>
</dbReference>
<feature type="transmembrane region" description="Helical" evidence="1">
    <location>
        <begin position="20"/>
        <end position="41"/>
    </location>
</feature>
<proteinExistence type="predicted"/>
<accession>A0ABS3MV28</accession>
<organism evidence="2 3">
    <name type="scientific">Bradyrhizobium quebecense</name>
    <dbReference type="NCBI Taxonomy" id="2748629"/>
    <lineage>
        <taxon>Bacteria</taxon>
        <taxon>Pseudomonadati</taxon>
        <taxon>Pseudomonadota</taxon>
        <taxon>Alphaproteobacteria</taxon>
        <taxon>Hyphomicrobiales</taxon>
        <taxon>Nitrobacteraceae</taxon>
        <taxon>Bradyrhizobium</taxon>
    </lineage>
</organism>
<reference evidence="2" key="1">
    <citation type="journal article" date="2021" name="Int. J. Syst. Evol. Microbiol.">
        <title>Bradyrhizobium septentrionale sp. nov. (sv. septentrionale) and Bradyrhizobium quebecense sp. nov. (sv. septentrionale) associated with legumes native to Canada possess rearranged symbiosis genes and numerous insertion sequences.</title>
        <authorList>
            <person name="Bromfield E.S.P."/>
            <person name="Cloutier S."/>
        </authorList>
    </citation>
    <scope>NUCLEOTIDE SEQUENCE</scope>
    <source>
        <strain evidence="2">12S5</strain>
    </source>
</reference>